<organism evidence="3 4">
    <name type="scientific">Mustela putorius furo</name>
    <name type="common">European domestic ferret</name>
    <name type="synonym">Mustela furo</name>
    <dbReference type="NCBI Taxonomy" id="9669"/>
    <lineage>
        <taxon>Eukaryota</taxon>
        <taxon>Metazoa</taxon>
        <taxon>Chordata</taxon>
        <taxon>Craniata</taxon>
        <taxon>Vertebrata</taxon>
        <taxon>Euteleostomi</taxon>
        <taxon>Mammalia</taxon>
        <taxon>Eutheria</taxon>
        <taxon>Laurasiatheria</taxon>
        <taxon>Carnivora</taxon>
        <taxon>Caniformia</taxon>
        <taxon>Musteloidea</taxon>
        <taxon>Mustelidae</taxon>
        <taxon>Mustelinae</taxon>
        <taxon>Mustela</taxon>
    </lineage>
</organism>
<dbReference type="AlphaFoldDB" id="A0A8U0SEB2"/>
<evidence type="ECO:0000256" key="1">
    <source>
        <dbReference type="ARBA" id="ARBA00022737"/>
    </source>
</evidence>
<accession>A0A8U0SEB2</accession>
<proteinExistence type="predicted"/>
<dbReference type="GO" id="GO:0005882">
    <property type="term" value="C:intermediate filament"/>
    <property type="evidence" value="ECO:0007669"/>
    <property type="project" value="UniProtKB-KW"/>
</dbReference>
<dbReference type="Proteomes" id="UP000000715">
    <property type="component" value="Unplaced"/>
</dbReference>
<dbReference type="GO" id="GO:0005829">
    <property type="term" value="C:cytosol"/>
    <property type="evidence" value="ECO:0007669"/>
    <property type="project" value="UniProtKB-ARBA"/>
</dbReference>
<name>A0A8U0SEB2_MUSPF</name>
<dbReference type="PANTHER" id="PTHR39653:SF6">
    <property type="entry name" value="KERATIN-ASSOCIATED PROTEIN 20-2"/>
    <property type="match status" value="1"/>
</dbReference>
<evidence type="ECO:0000313" key="3">
    <source>
        <dbReference type="Proteomes" id="UP000000715"/>
    </source>
</evidence>
<protein>
    <submittedName>
        <fullName evidence="4">Keratin-associated protein 20-2-like</fullName>
    </submittedName>
</protein>
<dbReference type="Pfam" id="PF11759">
    <property type="entry name" value="KRTAP"/>
    <property type="match status" value="1"/>
</dbReference>
<dbReference type="InterPro" id="IPR021743">
    <property type="entry name" value="KRTAP_type8/19/20/21/22"/>
</dbReference>
<dbReference type="InterPro" id="IPR052878">
    <property type="entry name" value="KRTAP_matrix"/>
</dbReference>
<keyword evidence="2" id="KW-0416">Keratin</keyword>
<evidence type="ECO:0000313" key="4">
    <source>
        <dbReference type="RefSeq" id="XP_044941133.1"/>
    </source>
</evidence>
<sequence>MCYDGNYYGGLGYSYSGLGRGYGCGWGGYGYACYHPRCFGRYWYSGFY</sequence>
<keyword evidence="1" id="KW-0677">Repeat</keyword>
<evidence type="ECO:0000256" key="2">
    <source>
        <dbReference type="ARBA" id="ARBA00022744"/>
    </source>
</evidence>
<dbReference type="GeneID" id="123393398"/>
<reference evidence="4" key="1">
    <citation type="submission" date="2025-08" db="UniProtKB">
        <authorList>
            <consortium name="RefSeq"/>
        </authorList>
    </citation>
    <scope>IDENTIFICATION</scope>
    <source>
        <tissue evidence="4">Brain</tissue>
    </source>
</reference>
<keyword evidence="3" id="KW-1185">Reference proteome</keyword>
<gene>
    <name evidence="4" type="primary">LOC123393398</name>
</gene>
<dbReference type="RefSeq" id="XP_044941133.1">
    <property type="nucleotide sequence ID" value="XM_045085198.1"/>
</dbReference>
<dbReference type="PANTHER" id="PTHR39653">
    <property type="entry name" value="KERATIN-ASSOCIATED PROTEIN 20-2"/>
    <property type="match status" value="1"/>
</dbReference>